<organism evidence="12 13">
    <name type="scientific">Butyrivibrio fibrisolvens</name>
    <dbReference type="NCBI Taxonomy" id="831"/>
    <lineage>
        <taxon>Bacteria</taxon>
        <taxon>Bacillati</taxon>
        <taxon>Bacillota</taxon>
        <taxon>Clostridia</taxon>
        <taxon>Lachnospirales</taxon>
        <taxon>Lachnospiraceae</taxon>
        <taxon>Butyrivibrio</taxon>
    </lineage>
</organism>
<dbReference type="PANTHER" id="PTHR43725">
    <property type="entry name" value="UDP-GLUCOSE 4-EPIMERASE"/>
    <property type="match status" value="1"/>
</dbReference>
<reference evidence="12 13" key="1">
    <citation type="submission" date="2016-10" db="EMBL/GenBank/DDBJ databases">
        <authorList>
            <person name="de Groot N.N."/>
        </authorList>
    </citation>
    <scope>NUCLEOTIDE SEQUENCE [LARGE SCALE GENOMIC DNA]</scope>
    <source>
        <strain evidence="12 13">AR40</strain>
    </source>
</reference>
<comment type="pathway">
    <text evidence="3 10">Carbohydrate metabolism; galactose metabolism.</text>
</comment>
<keyword evidence="10" id="KW-0119">Carbohydrate metabolism</keyword>
<evidence type="ECO:0000256" key="10">
    <source>
        <dbReference type="RuleBase" id="RU366046"/>
    </source>
</evidence>
<evidence type="ECO:0000256" key="4">
    <source>
        <dbReference type="ARBA" id="ARBA00007637"/>
    </source>
</evidence>
<dbReference type="Gene3D" id="3.40.50.720">
    <property type="entry name" value="NAD(P)-binding Rossmann-like Domain"/>
    <property type="match status" value="1"/>
</dbReference>
<evidence type="ECO:0000256" key="7">
    <source>
        <dbReference type="ARBA" id="ARBA00023027"/>
    </source>
</evidence>
<dbReference type="CDD" id="cd05247">
    <property type="entry name" value="UDP_G4E_1_SDR_e"/>
    <property type="match status" value="1"/>
</dbReference>
<dbReference type="InterPro" id="IPR036291">
    <property type="entry name" value="NAD(P)-bd_dom_sf"/>
</dbReference>
<dbReference type="EC" id="5.1.3.2" evidence="5 10"/>
<evidence type="ECO:0000259" key="11">
    <source>
        <dbReference type="Pfam" id="PF01370"/>
    </source>
</evidence>
<dbReference type="Gene3D" id="3.90.25.10">
    <property type="entry name" value="UDP-galactose 4-epimerase, domain 1"/>
    <property type="match status" value="1"/>
</dbReference>
<evidence type="ECO:0000313" key="12">
    <source>
        <dbReference type="EMBL" id="SER03739.1"/>
    </source>
</evidence>
<dbReference type="Pfam" id="PF01370">
    <property type="entry name" value="Epimerase"/>
    <property type="match status" value="1"/>
</dbReference>
<evidence type="ECO:0000256" key="5">
    <source>
        <dbReference type="ARBA" id="ARBA00013189"/>
    </source>
</evidence>
<accession>A0A1H9KXM1</accession>
<evidence type="ECO:0000256" key="2">
    <source>
        <dbReference type="ARBA" id="ARBA00001911"/>
    </source>
</evidence>
<evidence type="ECO:0000313" key="13">
    <source>
        <dbReference type="Proteomes" id="UP000182584"/>
    </source>
</evidence>
<dbReference type="PRINTS" id="PR01713">
    <property type="entry name" value="NUCEPIMERASE"/>
</dbReference>
<sequence length="338" mass="37500">MTILVTGGTGYIGSHTVVELQSAGYDVVVMDNLSNSSMKVLDRIEAITGKKVPFYEADIRNREDLEKIFSNEKIDAVIHFAGLKAVGESVQKPWEYYENNISGTLTLLDEMKKHNVKNIIFSSSATVYGNPAIIPITEECPKGVCTNPYGWTKHMLEQILTDIQKADNEWNVVLLRYFNPIGAHKSGTMGENPNGIPNNLMPYITQVAVGKLDRLNVFGDDYDTPDGTGVRDYIHVVDLAKGHVKALKKLEPGTGLSLYNLGTGVGYSVLDIVKNFEEANGVKIPYEIAPRRAGDIATCYSDASKAEKELGWKAENGIREMCEDSWRWQKNNPNGYED</sequence>
<keyword evidence="9 10" id="KW-0413">Isomerase</keyword>
<keyword evidence="8" id="KW-0299">Galactose metabolism</keyword>
<evidence type="ECO:0000256" key="3">
    <source>
        <dbReference type="ARBA" id="ARBA00004947"/>
    </source>
</evidence>
<protein>
    <recommendedName>
        <fullName evidence="6 10">UDP-glucose 4-epimerase</fullName>
        <ecNumber evidence="5 10">5.1.3.2</ecNumber>
    </recommendedName>
</protein>
<evidence type="ECO:0000256" key="8">
    <source>
        <dbReference type="ARBA" id="ARBA00023144"/>
    </source>
</evidence>
<feature type="domain" description="NAD-dependent epimerase/dehydratase" evidence="11">
    <location>
        <begin position="3"/>
        <end position="262"/>
    </location>
</feature>
<dbReference type="GO" id="GO:0005829">
    <property type="term" value="C:cytosol"/>
    <property type="evidence" value="ECO:0007669"/>
    <property type="project" value="TreeGrafter"/>
</dbReference>
<evidence type="ECO:0000256" key="9">
    <source>
        <dbReference type="ARBA" id="ARBA00023235"/>
    </source>
</evidence>
<evidence type="ECO:0000256" key="1">
    <source>
        <dbReference type="ARBA" id="ARBA00000083"/>
    </source>
</evidence>
<dbReference type="RefSeq" id="WP_074753826.1">
    <property type="nucleotide sequence ID" value="NZ_FOGJ01000001.1"/>
</dbReference>
<comment type="catalytic activity">
    <reaction evidence="1 10">
        <text>UDP-alpha-D-glucose = UDP-alpha-D-galactose</text>
        <dbReference type="Rhea" id="RHEA:22168"/>
        <dbReference type="ChEBI" id="CHEBI:58885"/>
        <dbReference type="ChEBI" id="CHEBI:66914"/>
        <dbReference type="EC" id="5.1.3.2"/>
    </reaction>
</comment>
<dbReference type="GO" id="GO:0006012">
    <property type="term" value="P:galactose metabolic process"/>
    <property type="evidence" value="ECO:0007669"/>
    <property type="project" value="UniProtKB-UniPathway"/>
</dbReference>
<name>A0A1H9KXM1_BUTFI</name>
<proteinExistence type="inferred from homology"/>
<dbReference type="Proteomes" id="UP000182584">
    <property type="component" value="Unassembled WGS sequence"/>
</dbReference>
<comment type="subunit">
    <text evidence="10">Homodimer.</text>
</comment>
<dbReference type="GO" id="GO:0003978">
    <property type="term" value="F:UDP-glucose 4-epimerase activity"/>
    <property type="evidence" value="ECO:0007669"/>
    <property type="project" value="UniProtKB-UniRule"/>
</dbReference>
<gene>
    <name evidence="12" type="ORF">SAMN04487884_101201</name>
</gene>
<dbReference type="OrthoDB" id="9811743at2"/>
<dbReference type="SUPFAM" id="SSF51735">
    <property type="entry name" value="NAD(P)-binding Rossmann-fold domains"/>
    <property type="match status" value="1"/>
</dbReference>
<comment type="cofactor">
    <cofactor evidence="2 10">
        <name>NAD(+)</name>
        <dbReference type="ChEBI" id="CHEBI:57540"/>
    </cofactor>
</comment>
<dbReference type="InterPro" id="IPR001509">
    <property type="entry name" value="Epimerase_deHydtase"/>
</dbReference>
<dbReference type="EMBL" id="FOGJ01000001">
    <property type="protein sequence ID" value="SER03739.1"/>
    <property type="molecule type" value="Genomic_DNA"/>
</dbReference>
<dbReference type="NCBIfam" id="NF007956">
    <property type="entry name" value="PRK10675.1"/>
    <property type="match status" value="1"/>
</dbReference>
<dbReference type="PANTHER" id="PTHR43725:SF47">
    <property type="entry name" value="UDP-GLUCOSE 4-EPIMERASE"/>
    <property type="match status" value="1"/>
</dbReference>
<dbReference type="eggNOG" id="COG1087">
    <property type="taxonomic scope" value="Bacteria"/>
</dbReference>
<dbReference type="InterPro" id="IPR005886">
    <property type="entry name" value="UDP_G4E"/>
</dbReference>
<dbReference type="NCBIfam" id="TIGR01179">
    <property type="entry name" value="galE"/>
    <property type="match status" value="1"/>
</dbReference>
<dbReference type="AlphaFoldDB" id="A0A1H9KXM1"/>
<keyword evidence="7 10" id="KW-0520">NAD</keyword>
<dbReference type="UniPathway" id="UPA00214"/>
<comment type="similarity">
    <text evidence="4 10">Belongs to the NAD(P)-dependent epimerase/dehydratase family.</text>
</comment>
<evidence type="ECO:0000256" key="6">
    <source>
        <dbReference type="ARBA" id="ARBA00018569"/>
    </source>
</evidence>